<feature type="transmembrane region" description="Helical" evidence="1">
    <location>
        <begin position="34"/>
        <end position="55"/>
    </location>
</feature>
<comment type="caution">
    <text evidence="3">The sequence shown here is derived from an EMBL/GenBank/DDBJ whole genome shotgun (WGS) entry which is preliminary data.</text>
</comment>
<dbReference type="AlphaFoldDB" id="A0AA94HM15"/>
<feature type="transmembrane region" description="Helical" evidence="1">
    <location>
        <begin position="126"/>
        <end position="142"/>
    </location>
</feature>
<keyword evidence="1" id="KW-0472">Membrane</keyword>
<feature type="transmembrane region" description="Helical" evidence="1">
    <location>
        <begin position="149"/>
        <end position="168"/>
    </location>
</feature>
<protein>
    <submittedName>
        <fullName evidence="3">Tripartite tricarboxylate transporter TctB family protein</fullName>
    </submittedName>
</protein>
<keyword evidence="1" id="KW-0812">Transmembrane</keyword>
<dbReference type="EMBL" id="FOZN01000002">
    <property type="protein sequence ID" value="SFS09096.1"/>
    <property type="molecule type" value="Genomic_DNA"/>
</dbReference>
<feature type="transmembrane region" description="Helical" evidence="1">
    <location>
        <begin position="67"/>
        <end position="89"/>
    </location>
</feature>
<name>A0AA94HM15_9MICO</name>
<evidence type="ECO:0000313" key="4">
    <source>
        <dbReference type="Proteomes" id="UP000198506"/>
    </source>
</evidence>
<sequence>MTAMVEERTVQATEVNDLEQAPDQPAQSTRLREILIGAGVVAVGATVLLLAQQLPAEAANSEFGSRWWPSLIGGAITLLGLAVAIVGALRPPVRDCEEPGATGIWQLLAILGLIVVYGIAWRFAHFLVVTPLLVLGIMTLLGGRGWRSLVLVPVVVTGALYGVFGLLLRVPL</sequence>
<dbReference type="Proteomes" id="UP000198506">
    <property type="component" value="Unassembled WGS sequence"/>
</dbReference>
<evidence type="ECO:0000256" key="1">
    <source>
        <dbReference type="SAM" id="Phobius"/>
    </source>
</evidence>
<evidence type="ECO:0000259" key="2">
    <source>
        <dbReference type="Pfam" id="PF07331"/>
    </source>
</evidence>
<accession>A0AA94HM15</accession>
<dbReference type="Pfam" id="PF07331">
    <property type="entry name" value="TctB"/>
    <property type="match status" value="1"/>
</dbReference>
<organism evidence="3 4">
    <name type="scientific">Agrococcus baldri</name>
    <dbReference type="NCBI Taxonomy" id="153730"/>
    <lineage>
        <taxon>Bacteria</taxon>
        <taxon>Bacillati</taxon>
        <taxon>Actinomycetota</taxon>
        <taxon>Actinomycetes</taxon>
        <taxon>Micrococcales</taxon>
        <taxon>Microbacteriaceae</taxon>
        <taxon>Agrococcus</taxon>
    </lineage>
</organism>
<keyword evidence="4" id="KW-1185">Reference proteome</keyword>
<dbReference type="InterPro" id="IPR009936">
    <property type="entry name" value="DUF1468"/>
</dbReference>
<reference evidence="3 4" key="1">
    <citation type="submission" date="2016-10" db="EMBL/GenBank/DDBJ databases">
        <authorList>
            <person name="Varghese N."/>
            <person name="Submissions S."/>
        </authorList>
    </citation>
    <scope>NUCLEOTIDE SEQUENCE [LARGE SCALE GENOMIC DNA]</scope>
    <source>
        <strain evidence="3 4">IAM 15147</strain>
    </source>
</reference>
<feature type="domain" description="DUF1468" evidence="2">
    <location>
        <begin position="35"/>
        <end position="172"/>
    </location>
</feature>
<keyword evidence="1" id="KW-1133">Transmembrane helix</keyword>
<proteinExistence type="predicted"/>
<evidence type="ECO:0000313" key="3">
    <source>
        <dbReference type="EMBL" id="SFS09096.1"/>
    </source>
</evidence>
<feature type="transmembrane region" description="Helical" evidence="1">
    <location>
        <begin position="101"/>
        <end position="120"/>
    </location>
</feature>
<gene>
    <name evidence="3" type="ORF">SAMN04487783_1209</name>
</gene>